<evidence type="ECO:0000256" key="7">
    <source>
        <dbReference type="SAM" id="MobiDB-lite"/>
    </source>
</evidence>
<feature type="transmembrane region" description="Helical" evidence="8">
    <location>
        <begin position="81"/>
        <end position="101"/>
    </location>
</feature>
<feature type="domain" description="Cation/H+ exchanger transmembrane" evidence="9">
    <location>
        <begin position="31"/>
        <end position="415"/>
    </location>
</feature>
<dbReference type="PANTHER" id="PTHR32468">
    <property type="entry name" value="CATION/H + ANTIPORTER"/>
    <property type="match status" value="1"/>
</dbReference>
<feature type="region of interest" description="Disordered" evidence="7">
    <location>
        <begin position="800"/>
        <end position="856"/>
    </location>
</feature>
<gene>
    <name evidence="10" type="primary">KHA1_1</name>
    <name evidence="10" type="ORF">BGZ70_003754</name>
</gene>
<evidence type="ECO:0000256" key="6">
    <source>
        <dbReference type="ARBA" id="ARBA00023136"/>
    </source>
</evidence>
<dbReference type="InterPro" id="IPR038770">
    <property type="entry name" value="Na+/solute_symporter_sf"/>
</dbReference>
<dbReference type="Proteomes" id="UP000738359">
    <property type="component" value="Unassembled WGS sequence"/>
</dbReference>
<feature type="transmembrane region" description="Helical" evidence="8">
    <location>
        <begin position="147"/>
        <end position="170"/>
    </location>
</feature>
<feature type="compositionally biased region" description="Polar residues" evidence="7">
    <location>
        <begin position="953"/>
        <end position="965"/>
    </location>
</feature>
<evidence type="ECO:0000259" key="9">
    <source>
        <dbReference type="Pfam" id="PF00999"/>
    </source>
</evidence>
<evidence type="ECO:0000256" key="2">
    <source>
        <dbReference type="ARBA" id="ARBA00022448"/>
    </source>
</evidence>
<feature type="transmembrane region" description="Helical" evidence="8">
    <location>
        <begin position="253"/>
        <end position="286"/>
    </location>
</feature>
<feature type="region of interest" description="Disordered" evidence="7">
    <location>
        <begin position="953"/>
        <end position="977"/>
    </location>
</feature>
<keyword evidence="2" id="KW-0813">Transport</keyword>
<feature type="transmembrane region" description="Helical" evidence="8">
    <location>
        <begin position="52"/>
        <end position="69"/>
    </location>
</feature>
<dbReference type="GO" id="GO:0016020">
    <property type="term" value="C:membrane"/>
    <property type="evidence" value="ECO:0007669"/>
    <property type="project" value="UniProtKB-SubCell"/>
</dbReference>
<feature type="transmembrane region" description="Helical" evidence="8">
    <location>
        <begin position="212"/>
        <end position="232"/>
    </location>
</feature>
<feature type="transmembrane region" description="Helical" evidence="8">
    <location>
        <begin position="113"/>
        <end position="135"/>
    </location>
</feature>
<evidence type="ECO:0000256" key="3">
    <source>
        <dbReference type="ARBA" id="ARBA00022692"/>
    </source>
</evidence>
<dbReference type="InterPro" id="IPR050794">
    <property type="entry name" value="CPA2_transporter"/>
</dbReference>
<dbReference type="AlphaFoldDB" id="A0A9P6M566"/>
<protein>
    <submittedName>
        <fullName evidence="10">K(+)/H(+) antiporter</fullName>
    </submittedName>
</protein>
<feature type="transmembrane region" description="Helical" evidence="8">
    <location>
        <begin position="20"/>
        <end position="40"/>
    </location>
</feature>
<feature type="transmembrane region" description="Helical" evidence="8">
    <location>
        <begin position="332"/>
        <end position="353"/>
    </location>
</feature>
<organism evidence="10 11">
    <name type="scientific">Mortierella alpina</name>
    <name type="common">Oleaginous fungus</name>
    <name type="synonym">Mortierella renispora</name>
    <dbReference type="NCBI Taxonomy" id="64518"/>
    <lineage>
        <taxon>Eukaryota</taxon>
        <taxon>Fungi</taxon>
        <taxon>Fungi incertae sedis</taxon>
        <taxon>Mucoromycota</taxon>
        <taxon>Mortierellomycotina</taxon>
        <taxon>Mortierellomycetes</taxon>
        <taxon>Mortierellales</taxon>
        <taxon>Mortierellaceae</taxon>
        <taxon>Mortierella</taxon>
    </lineage>
</organism>
<keyword evidence="5" id="KW-0406">Ion transport</keyword>
<feature type="compositionally biased region" description="Polar residues" evidence="7">
    <location>
        <begin position="800"/>
        <end position="820"/>
    </location>
</feature>
<dbReference type="GO" id="GO:1902600">
    <property type="term" value="P:proton transmembrane transport"/>
    <property type="evidence" value="ECO:0007669"/>
    <property type="project" value="InterPro"/>
</dbReference>
<dbReference type="GO" id="GO:0015297">
    <property type="term" value="F:antiporter activity"/>
    <property type="evidence" value="ECO:0007669"/>
    <property type="project" value="InterPro"/>
</dbReference>
<feature type="compositionally biased region" description="Polar residues" evidence="7">
    <location>
        <begin position="826"/>
        <end position="840"/>
    </location>
</feature>
<proteinExistence type="predicted"/>
<keyword evidence="4 8" id="KW-1133">Transmembrane helix</keyword>
<evidence type="ECO:0000256" key="1">
    <source>
        <dbReference type="ARBA" id="ARBA00004141"/>
    </source>
</evidence>
<name>A0A9P6M566_MORAP</name>
<evidence type="ECO:0000256" key="4">
    <source>
        <dbReference type="ARBA" id="ARBA00022989"/>
    </source>
</evidence>
<feature type="transmembrane region" description="Helical" evidence="8">
    <location>
        <begin position="182"/>
        <end position="206"/>
    </location>
</feature>
<keyword evidence="3 8" id="KW-0812">Transmembrane</keyword>
<dbReference type="OrthoDB" id="2687058at2759"/>
<dbReference type="Pfam" id="PF00999">
    <property type="entry name" value="Na_H_Exchanger"/>
    <property type="match status" value="1"/>
</dbReference>
<dbReference type="EMBL" id="JAAAHY010000206">
    <property type="protein sequence ID" value="KAF9965932.1"/>
    <property type="molecule type" value="Genomic_DNA"/>
</dbReference>
<comment type="subcellular location">
    <subcellularLocation>
        <location evidence="1">Membrane</location>
        <topology evidence="1">Multi-pass membrane protein</topology>
    </subcellularLocation>
</comment>
<reference evidence="10" key="1">
    <citation type="journal article" date="2020" name="Fungal Divers.">
        <title>Resolving the Mortierellaceae phylogeny through synthesis of multi-gene phylogenetics and phylogenomics.</title>
        <authorList>
            <person name="Vandepol N."/>
            <person name="Liber J."/>
            <person name="Desiro A."/>
            <person name="Na H."/>
            <person name="Kennedy M."/>
            <person name="Barry K."/>
            <person name="Grigoriev I.V."/>
            <person name="Miller A.N."/>
            <person name="O'Donnell K."/>
            <person name="Stajich J.E."/>
            <person name="Bonito G."/>
        </authorList>
    </citation>
    <scope>NUCLEOTIDE SEQUENCE</scope>
    <source>
        <strain evidence="10">CK1249</strain>
    </source>
</reference>
<comment type="caution">
    <text evidence="10">The sequence shown here is derived from an EMBL/GenBank/DDBJ whole genome shotgun (WGS) entry which is preliminary data.</text>
</comment>
<feature type="transmembrane region" description="Helical" evidence="8">
    <location>
        <begin position="395"/>
        <end position="417"/>
    </location>
</feature>
<feature type="transmembrane region" description="Helical" evidence="8">
    <location>
        <begin position="365"/>
        <end position="383"/>
    </location>
</feature>
<evidence type="ECO:0000256" key="5">
    <source>
        <dbReference type="ARBA" id="ARBA00023065"/>
    </source>
</evidence>
<keyword evidence="6 8" id="KW-0472">Membrane</keyword>
<evidence type="ECO:0000256" key="8">
    <source>
        <dbReference type="SAM" id="Phobius"/>
    </source>
</evidence>
<evidence type="ECO:0000313" key="10">
    <source>
        <dbReference type="EMBL" id="KAF9965932.1"/>
    </source>
</evidence>
<evidence type="ECO:0000313" key="11">
    <source>
        <dbReference type="Proteomes" id="UP000738359"/>
    </source>
</evidence>
<sequence>MGSVVTGLDPTIVNPQNPFPLFVIQAVIIIGLCYILHLGLQKLRQPRVISEVIAGIILGPSVMGRIPGFADKIFNPAGLPYLNLISNVGLVFFLFLVGLELDPSQVVKRAKFALGITFAGMVLPLGVGAAVSYVLYEEMGPNPAVGFGQFLLFCGVAMSITAFPVLARILAEQKLLTTKVGFLTICAGAVGDILAWILLALVVSIINSASQITPLYVVLLSIAWCLVLVFVIRPMFTFMIRYTKSQDEPSQTMMAFTMVVVLVSAFVTDIIGVHAIFGSFLVGLIIPNDTGFADGVTKRIEDLVTVIFLPIYFALSGLKTQIGLLDDARTWGLVLLVTFVACFGKIVGCTAAARVQGMEWRESFAIGILMNCKGLIELIVLNIGYDAGVINAKVFVIMVAMCLITTCMTTPGVSWVYPVHYQRAAALRALAKEKAKNGDVEQQSASELSGPNKNGIMLCLDKIHNLPAMMTFLEMLHHAVPKSQADASGSTLSVPDAHALPDHSVRFAPTASATGPTLLALRLLHLTERSSSVLLAATERVEVLRRDTLMVVFQAFAKLNGILVQPRMTLSTDPEDFAQSIYDEAVESGTGVIIFPWNSTSLPDPPCSAVEDQSLVLSKPLVTSNTQVATRLLHTTSNTGVVTAIFVDREFGGSGHFLNIMVPLYGSHDDEEALKLASSMSHNKLCNVIIVRIDSAKKPTAAAGGEVQVDIDAMSIDSELDDEKVELPEDNPTLVQDYFAHRAFPQGDKRLSKKAALNAGNLGVEIGENLFVSQVPTLQDAIGLSKAVLGSRDLLVLGRGSTSKQGRHSTAPSIHTSDPSSGHGVQGSSTAHQLHSSVGTPTHPIDNPLGDSHNNLRARHTHTLGAQPSSRDIHYSTLTVSNVLGAAAETYLSSGIASCLLVVQSGKRSSGIDMSRVAASIGPGSLRVQHAKDLSSGHSRPYGFDADHVYQLSSEQRPAESQPQPQHVAVAVDEGKF</sequence>
<accession>A0A9P6M566</accession>
<dbReference type="Gene3D" id="1.20.1530.20">
    <property type="match status" value="1"/>
</dbReference>
<dbReference type="InterPro" id="IPR006153">
    <property type="entry name" value="Cation/H_exchanger_TM"/>
</dbReference>
<feature type="transmembrane region" description="Helical" evidence="8">
    <location>
        <begin position="306"/>
        <end position="325"/>
    </location>
</feature>
<dbReference type="PANTHER" id="PTHR32468:SF0">
    <property type="entry name" value="K(+)_H(+) ANTIPORTER 1"/>
    <property type="match status" value="1"/>
</dbReference>
<keyword evidence="11" id="KW-1185">Reference proteome</keyword>